<dbReference type="EMBL" id="CM047746">
    <property type="protein sequence ID" value="KAJ0021380.1"/>
    <property type="molecule type" value="Genomic_DNA"/>
</dbReference>
<accession>A0ACC0XSC5</accession>
<name>A0ACC0XSC5_9ROSI</name>
<gene>
    <name evidence="1" type="ORF">Pint_31337</name>
</gene>
<keyword evidence="2" id="KW-1185">Reference proteome</keyword>
<sequence length="77" mass="8604">MASVFLFSGSTNFLKAISFLMQIAEKLKAVMGISGGIPVTEHPISLIKACRSLKLSKFNWKCRGNFMNRLRYSDICS</sequence>
<protein>
    <submittedName>
        <fullName evidence="1">Uncharacterized protein</fullName>
    </submittedName>
</protein>
<comment type="caution">
    <text evidence="1">The sequence shown here is derived from an EMBL/GenBank/DDBJ whole genome shotgun (WGS) entry which is preliminary data.</text>
</comment>
<proteinExistence type="predicted"/>
<reference evidence="2" key="1">
    <citation type="journal article" date="2023" name="G3 (Bethesda)">
        <title>Genome assembly and association tests identify interacting loci associated with vigor, precocity, and sex in interspecific pistachio rootstocks.</title>
        <authorList>
            <person name="Palmer W."/>
            <person name="Jacygrad E."/>
            <person name="Sagayaradj S."/>
            <person name="Cavanaugh K."/>
            <person name="Han R."/>
            <person name="Bertier L."/>
            <person name="Beede B."/>
            <person name="Kafkas S."/>
            <person name="Golino D."/>
            <person name="Preece J."/>
            <person name="Michelmore R."/>
        </authorList>
    </citation>
    <scope>NUCLEOTIDE SEQUENCE [LARGE SCALE GENOMIC DNA]</scope>
</reference>
<evidence type="ECO:0000313" key="1">
    <source>
        <dbReference type="EMBL" id="KAJ0021380.1"/>
    </source>
</evidence>
<dbReference type="Proteomes" id="UP001163603">
    <property type="component" value="Chromosome 11"/>
</dbReference>
<organism evidence="1 2">
    <name type="scientific">Pistacia integerrima</name>
    <dbReference type="NCBI Taxonomy" id="434235"/>
    <lineage>
        <taxon>Eukaryota</taxon>
        <taxon>Viridiplantae</taxon>
        <taxon>Streptophyta</taxon>
        <taxon>Embryophyta</taxon>
        <taxon>Tracheophyta</taxon>
        <taxon>Spermatophyta</taxon>
        <taxon>Magnoliopsida</taxon>
        <taxon>eudicotyledons</taxon>
        <taxon>Gunneridae</taxon>
        <taxon>Pentapetalae</taxon>
        <taxon>rosids</taxon>
        <taxon>malvids</taxon>
        <taxon>Sapindales</taxon>
        <taxon>Anacardiaceae</taxon>
        <taxon>Pistacia</taxon>
    </lineage>
</organism>
<evidence type="ECO:0000313" key="2">
    <source>
        <dbReference type="Proteomes" id="UP001163603"/>
    </source>
</evidence>